<sequence length="74" mass="8428">MALQESLQDSNLELSTQDKDAFSRSKKKFKPNEGKANPDEDESITIVEVPDQRLMVISPEAKSFEREDVAERCK</sequence>
<feature type="compositionally biased region" description="Polar residues" evidence="1">
    <location>
        <begin position="1"/>
        <end position="15"/>
    </location>
</feature>
<reference evidence="2" key="1">
    <citation type="submission" date="2020-09" db="EMBL/GenBank/DDBJ databases">
        <title>Genome-Enabled Discovery of Anthraquinone Biosynthesis in Senna tora.</title>
        <authorList>
            <person name="Kang S.-H."/>
            <person name="Pandey R.P."/>
            <person name="Lee C.-M."/>
            <person name="Sim J.-S."/>
            <person name="Jeong J.-T."/>
            <person name="Choi B.-S."/>
            <person name="Jung M."/>
            <person name="Ginzburg D."/>
            <person name="Zhao K."/>
            <person name="Won S.Y."/>
            <person name="Oh T.-J."/>
            <person name="Yu Y."/>
            <person name="Kim N.-H."/>
            <person name="Lee O.R."/>
            <person name="Lee T.-H."/>
            <person name="Bashyal P."/>
            <person name="Kim T.-S."/>
            <person name="Lee W.-H."/>
            <person name="Kawkins C."/>
            <person name="Kim C.-K."/>
            <person name="Kim J.S."/>
            <person name="Ahn B.O."/>
            <person name="Rhee S.Y."/>
            <person name="Sohng J.K."/>
        </authorList>
    </citation>
    <scope>NUCLEOTIDE SEQUENCE</scope>
    <source>
        <tissue evidence="2">Leaf</tissue>
    </source>
</reference>
<accession>A0A834SYU5</accession>
<evidence type="ECO:0000256" key="1">
    <source>
        <dbReference type="SAM" id="MobiDB-lite"/>
    </source>
</evidence>
<dbReference type="AlphaFoldDB" id="A0A834SYU5"/>
<dbReference type="Proteomes" id="UP000634136">
    <property type="component" value="Unassembled WGS sequence"/>
</dbReference>
<dbReference type="EMBL" id="JAAIUW010000010">
    <property type="protein sequence ID" value="KAF7812233.1"/>
    <property type="molecule type" value="Genomic_DNA"/>
</dbReference>
<gene>
    <name evidence="2" type="ORF">G2W53_033209</name>
</gene>
<comment type="caution">
    <text evidence="2">The sequence shown here is derived from an EMBL/GenBank/DDBJ whole genome shotgun (WGS) entry which is preliminary data.</text>
</comment>
<feature type="region of interest" description="Disordered" evidence="1">
    <location>
        <begin position="1"/>
        <end position="47"/>
    </location>
</feature>
<evidence type="ECO:0000313" key="2">
    <source>
        <dbReference type="EMBL" id="KAF7812233.1"/>
    </source>
</evidence>
<evidence type="ECO:0000313" key="3">
    <source>
        <dbReference type="Proteomes" id="UP000634136"/>
    </source>
</evidence>
<proteinExistence type="predicted"/>
<organism evidence="2 3">
    <name type="scientific">Senna tora</name>
    <dbReference type="NCBI Taxonomy" id="362788"/>
    <lineage>
        <taxon>Eukaryota</taxon>
        <taxon>Viridiplantae</taxon>
        <taxon>Streptophyta</taxon>
        <taxon>Embryophyta</taxon>
        <taxon>Tracheophyta</taxon>
        <taxon>Spermatophyta</taxon>
        <taxon>Magnoliopsida</taxon>
        <taxon>eudicotyledons</taxon>
        <taxon>Gunneridae</taxon>
        <taxon>Pentapetalae</taxon>
        <taxon>rosids</taxon>
        <taxon>fabids</taxon>
        <taxon>Fabales</taxon>
        <taxon>Fabaceae</taxon>
        <taxon>Caesalpinioideae</taxon>
        <taxon>Cassia clade</taxon>
        <taxon>Senna</taxon>
    </lineage>
</organism>
<protein>
    <submittedName>
        <fullName evidence="2">Uncharacterized protein</fullName>
    </submittedName>
</protein>
<keyword evidence="3" id="KW-1185">Reference proteome</keyword>
<name>A0A834SYU5_9FABA</name>